<name>A0ABW6VL67_MICFU</name>
<reference evidence="1 2" key="1">
    <citation type="submission" date="2024-10" db="EMBL/GenBank/DDBJ databases">
        <title>The Natural Products Discovery Center: Release of the First 8490 Sequenced Strains for Exploring Actinobacteria Biosynthetic Diversity.</title>
        <authorList>
            <person name="Kalkreuter E."/>
            <person name="Kautsar S.A."/>
            <person name="Yang D."/>
            <person name="Bader C.D."/>
            <person name="Teijaro C.N."/>
            <person name="Fluegel L."/>
            <person name="Davis C.M."/>
            <person name="Simpson J.R."/>
            <person name="Lauterbach L."/>
            <person name="Steele A.D."/>
            <person name="Gui C."/>
            <person name="Meng S."/>
            <person name="Li G."/>
            <person name="Viehrig K."/>
            <person name="Ye F."/>
            <person name="Su P."/>
            <person name="Kiefer A.F."/>
            <person name="Nichols A."/>
            <person name="Cepeda A.J."/>
            <person name="Yan W."/>
            <person name="Fan B."/>
            <person name="Jiang Y."/>
            <person name="Adhikari A."/>
            <person name="Zheng C.-J."/>
            <person name="Schuster L."/>
            <person name="Cowan T.M."/>
            <person name="Smanski M.J."/>
            <person name="Chevrette M.G."/>
            <person name="De Carvalho L.P.S."/>
            <person name="Shen B."/>
        </authorList>
    </citation>
    <scope>NUCLEOTIDE SEQUENCE [LARGE SCALE GENOMIC DNA]</scope>
    <source>
        <strain evidence="1 2">NPDC001281</strain>
    </source>
</reference>
<keyword evidence="2" id="KW-1185">Reference proteome</keyword>
<organism evidence="1 2">
    <name type="scientific">Microtetraspora fusca</name>
    <dbReference type="NCBI Taxonomy" id="1997"/>
    <lineage>
        <taxon>Bacteria</taxon>
        <taxon>Bacillati</taxon>
        <taxon>Actinomycetota</taxon>
        <taxon>Actinomycetes</taxon>
        <taxon>Streptosporangiales</taxon>
        <taxon>Streptosporangiaceae</taxon>
        <taxon>Microtetraspora</taxon>
    </lineage>
</organism>
<protein>
    <submittedName>
        <fullName evidence="1">Uncharacterized protein</fullName>
    </submittedName>
</protein>
<sequence>MIALFRDCMSMYGPNILDEEDEKRWREAFDNSDEDAFTRLLDADTSRAC</sequence>
<comment type="caution">
    <text evidence="1">The sequence shown here is derived from an EMBL/GenBank/DDBJ whole genome shotgun (WGS) entry which is preliminary data.</text>
</comment>
<accession>A0ABW6VL67</accession>
<proteinExistence type="predicted"/>
<dbReference type="Proteomes" id="UP001602119">
    <property type="component" value="Unassembled WGS sequence"/>
</dbReference>
<gene>
    <name evidence="1" type="ORF">ACFY05_41730</name>
</gene>
<dbReference type="EMBL" id="JBIAXI010000048">
    <property type="protein sequence ID" value="MFF4779357.1"/>
    <property type="molecule type" value="Genomic_DNA"/>
</dbReference>
<dbReference type="RefSeq" id="WP_387348088.1">
    <property type="nucleotide sequence ID" value="NZ_JBIAXI010000048.1"/>
</dbReference>
<evidence type="ECO:0000313" key="2">
    <source>
        <dbReference type="Proteomes" id="UP001602119"/>
    </source>
</evidence>
<evidence type="ECO:0000313" key="1">
    <source>
        <dbReference type="EMBL" id="MFF4779357.1"/>
    </source>
</evidence>